<accession>A0A075HDS8</accession>
<organism evidence="1">
    <name type="scientific">uncultured marine thaumarchaeote KM3_65_H02</name>
    <dbReference type="NCBI Taxonomy" id="1456226"/>
    <lineage>
        <taxon>Archaea</taxon>
        <taxon>Nitrososphaerota</taxon>
        <taxon>environmental samples</taxon>
    </lineage>
</organism>
<reference evidence="1" key="1">
    <citation type="journal article" date="2014" name="Genome Biol. Evol.">
        <title>Pangenome evidence for extensive interdomain horizontal transfer affecting lineage core and shell genes in uncultured planktonic thaumarchaeota and euryarchaeota.</title>
        <authorList>
            <person name="Deschamps P."/>
            <person name="Zivanovic Y."/>
            <person name="Moreira D."/>
            <person name="Rodriguez-Valera F."/>
            <person name="Lopez-Garcia P."/>
        </authorList>
    </citation>
    <scope>NUCLEOTIDE SEQUENCE</scope>
</reference>
<protein>
    <submittedName>
        <fullName evidence="1">Uncharacterized protein</fullName>
    </submittedName>
</protein>
<name>A0A075HDS8_9ARCH</name>
<evidence type="ECO:0000313" key="1">
    <source>
        <dbReference type="EMBL" id="AIF14059.1"/>
    </source>
</evidence>
<dbReference type="EMBL" id="KF900991">
    <property type="protein sequence ID" value="AIF14059.1"/>
    <property type="molecule type" value="Genomic_DNA"/>
</dbReference>
<dbReference type="AlphaFoldDB" id="A0A075HDS8"/>
<proteinExistence type="predicted"/>
<sequence length="51" mass="5766">MTDITSIRITKNTHKELLKIVGEIQAKTGKIPTIDDALVELLNNYKKGSRR</sequence>